<dbReference type="Proteomes" id="UP000690515">
    <property type="component" value="Unassembled WGS sequence"/>
</dbReference>
<sequence length="70" mass="8397">MKTMASPIHSTAALEVHQIKRRNQTEAELVWDKIARDYQLKREVNTALWLRLRYLLRKTYRKLLIEPAGY</sequence>
<keyword evidence="2" id="KW-1185">Reference proteome</keyword>
<gene>
    <name evidence="1" type="ORF">KCG35_21395</name>
</gene>
<proteinExistence type="predicted"/>
<organism evidence="1 2">
    <name type="scientific">Zooshikella harenae</name>
    <dbReference type="NCBI Taxonomy" id="2827238"/>
    <lineage>
        <taxon>Bacteria</taxon>
        <taxon>Pseudomonadati</taxon>
        <taxon>Pseudomonadota</taxon>
        <taxon>Gammaproteobacteria</taxon>
        <taxon>Oceanospirillales</taxon>
        <taxon>Zooshikellaceae</taxon>
        <taxon>Zooshikella</taxon>
    </lineage>
</organism>
<accession>A0ABS5ZHR9</accession>
<reference evidence="1 2" key="1">
    <citation type="submission" date="2021-04" db="EMBL/GenBank/DDBJ databases">
        <authorList>
            <person name="Pira H."/>
            <person name="Risdian C."/>
            <person name="Wink J."/>
        </authorList>
    </citation>
    <scope>NUCLEOTIDE SEQUENCE [LARGE SCALE GENOMIC DNA]</scope>
    <source>
        <strain evidence="1 2">WH53</strain>
    </source>
</reference>
<dbReference type="RefSeq" id="WP_215821903.1">
    <property type="nucleotide sequence ID" value="NZ_JAGSOY010000092.1"/>
</dbReference>
<protein>
    <submittedName>
        <fullName evidence="1">Uncharacterized protein</fullName>
    </submittedName>
</protein>
<comment type="caution">
    <text evidence="1">The sequence shown here is derived from an EMBL/GenBank/DDBJ whole genome shotgun (WGS) entry which is preliminary data.</text>
</comment>
<evidence type="ECO:0000313" key="2">
    <source>
        <dbReference type="Proteomes" id="UP000690515"/>
    </source>
</evidence>
<evidence type="ECO:0000313" key="1">
    <source>
        <dbReference type="EMBL" id="MBU2713618.1"/>
    </source>
</evidence>
<dbReference type="EMBL" id="JAGSOY010000092">
    <property type="protein sequence ID" value="MBU2713618.1"/>
    <property type="molecule type" value="Genomic_DNA"/>
</dbReference>
<name>A0ABS5ZHR9_9GAMM</name>